<dbReference type="CDD" id="cd08645">
    <property type="entry name" value="FMT_core_GART"/>
    <property type="match status" value="1"/>
</dbReference>
<dbReference type="PANTHER" id="PTHR43369:SF2">
    <property type="entry name" value="PHOSPHORIBOSYLGLYCINAMIDE FORMYLTRANSFERASE"/>
    <property type="match status" value="1"/>
</dbReference>
<evidence type="ECO:0000313" key="12">
    <source>
        <dbReference type="Proteomes" id="UP001201980"/>
    </source>
</evidence>
<dbReference type="InterPro" id="IPR002376">
    <property type="entry name" value="Formyl_transf_N"/>
</dbReference>
<comment type="catalytic activity">
    <reaction evidence="9">
        <text>N(1)-(5-phospho-beta-D-ribosyl)glycinamide + (6R)-10-formyltetrahydrofolate = N(2)-formyl-N(1)-(5-phospho-beta-D-ribosyl)glycinamide + (6S)-5,6,7,8-tetrahydrofolate + H(+)</text>
        <dbReference type="Rhea" id="RHEA:15053"/>
        <dbReference type="ChEBI" id="CHEBI:15378"/>
        <dbReference type="ChEBI" id="CHEBI:57453"/>
        <dbReference type="ChEBI" id="CHEBI:143788"/>
        <dbReference type="ChEBI" id="CHEBI:147286"/>
        <dbReference type="ChEBI" id="CHEBI:195366"/>
        <dbReference type="EC" id="2.1.2.2"/>
    </reaction>
</comment>
<dbReference type="InterPro" id="IPR004607">
    <property type="entry name" value="GART"/>
</dbReference>
<dbReference type="Gene3D" id="3.40.50.170">
    <property type="entry name" value="Formyl transferase, N-terminal domain"/>
    <property type="match status" value="1"/>
</dbReference>
<dbReference type="FunFam" id="3.40.50.170:FF:000009">
    <property type="entry name" value="Phosphoribosylglycinamide formyltransferase (Eurofung)"/>
    <property type="match status" value="1"/>
</dbReference>
<dbReference type="SUPFAM" id="SSF53328">
    <property type="entry name" value="Formyltransferase"/>
    <property type="match status" value="1"/>
</dbReference>
<dbReference type="HAMAP" id="MF_01930">
    <property type="entry name" value="PurN"/>
    <property type="match status" value="1"/>
</dbReference>
<dbReference type="EMBL" id="JAKWBI020000089">
    <property type="protein sequence ID" value="KAJ2903173.1"/>
    <property type="molecule type" value="Genomic_DNA"/>
</dbReference>
<organism evidence="11 12">
    <name type="scientific">Zalerion maritima</name>
    <dbReference type="NCBI Taxonomy" id="339359"/>
    <lineage>
        <taxon>Eukaryota</taxon>
        <taxon>Fungi</taxon>
        <taxon>Dikarya</taxon>
        <taxon>Ascomycota</taxon>
        <taxon>Pezizomycotina</taxon>
        <taxon>Sordariomycetes</taxon>
        <taxon>Lulworthiomycetidae</taxon>
        <taxon>Lulworthiales</taxon>
        <taxon>Lulworthiaceae</taxon>
        <taxon>Zalerion</taxon>
    </lineage>
</organism>
<proteinExistence type="inferred from homology"/>
<dbReference type="InterPro" id="IPR036477">
    <property type="entry name" value="Formyl_transf_N_sf"/>
</dbReference>
<comment type="pathway">
    <text evidence="1">Purine metabolism; IMP biosynthesis via de novo pathway; N(2)-formyl-N(1)-(5-phospho-D-ribosyl)glycinamide from N(1)-(5-phospho-D-ribosyl)glycinamide (10-formyl THF route): step 1/1.</text>
</comment>
<accession>A0AAD5RTT6</accession>
<protein>
    <recommendedName>
        <fullName evidence="3">Phosphoribosylglycinamide formyltransferase</fullName>
        <ecNumber evidence="2">2.1.2.2</ecNumber>
    </recommendedName>
    <alternativeName>
        <fullName evidence="8">5'-phosphoribosylglycinamide transformylase</fullName>
    </alternativeName>
    <alternativeName>
        <fullName evidence="7">GAR transformylase</fullName>
    </alternativeName>
</protein>
<evidence type="ECO:0000256" key="4">
    <source>
        <dbReference type="ARBA" id="ARBA00022679"/>
    </source>
</evidence>
<dbReference type="PANTHER" id="PTHR43369">
    <property type="entry name" value="PHOSPHORIBOSYLGLYCINAMIDE FORMYLTRANSFERASE"/>
    <property type="match status" value="1"/>
</dbReference>
<dbReference type="Proteomes" id="UP001201980">
    <property type="component" value="Unassembled WGS sequence"/>
</dbReference>
<dbReference type="GO" id="GO:0005737">
    <property type="term" value="C:cytoplasm"/>
    <property type="evidence" value="ECO:0007669"/>
    <property type="project" value="TreeGrafter"/>
</dbReference>
<gene>
    <name evidence="11" type="ORF">MKZ38_010305</name>
</gene>
<dbReference type="NCBIfam" id="TIGR00639">
    <property type="entry name" value="PurN"/>
    <property type="match status" value="1"/>
</dbReference>
<sequence>MSCSTVKLTVMCSASGTNLQALIDAVAAGSIPNASIIKVVVNRKTAYAAKRAEQAGIPAEYFNLVNGRYHKAGEKDEAVLKTARAKYDADLAQRVLKDSPDMVVLAGWMHVFSEPFLKPLDAAGIPVINLHPALPGKYDGANAIQRAHEDFQAGRLENNKTGCMIHYVIAEVDRGEPILVEEVECREGETLEGLENRIHAVEHRIIVKATAQVATRLAATKTGRGRLEAKKRDN</sequence>
<evidence type="ECO:0000313" key="11">
    <source>
        <dbReference type="EMBL" id="KAJ2903173.1"/>
    </source>
</evidence>
<evidence type="ECO:0000256" key="9">
    <source>
        <dbReference type="ARBA" id="ARBA00047664"/>
    </source>
</evidence>
<evidence type="ECO:0000259" key="10">
    <source>
        <dbReference type="Pfam" id="PF00551"/>
    </source>
</evidence>
<evidence type="ECO:0000256" key="3">
    <source>
        <dbReference type="ARBA" id="ARBA00022076"/>
    </source>
</evidence>
<evidence type="ECO:0000256" key="2">
    <source>
        <dbReference type="ARBA" id="ARBA00012254"/>
    </source>
</evidence>
<dbReference type="EC" id="2.1.2.2" evidence="2"/>
<dbReference type="AlphaFoldDB" id="A0AAD5RTT6"/>
<keyword evidence="12" id="KW-1185">Reference proteome</keyword>
<feature type="domain" description="Formyl transferase N-terminal" evidence="10">
    <location>
        <begin position="7"/>
        <end position="210"/>
    </location>
</feature>
<evidence type="ECO:0000256" key="1">
    <source>
        <dbReference type="ARBA" id="ARBA00005054"/>
    </source>
</evidence>
<evidence type="ECO:0000256" key="6">
    <source>
        <dbReference type="ARBA" id="ARBA00038440"/>
    </source>
</evidence>
<evidence type="ECO:0000256" key="7">
    <source>
        <dbReference type="ARBA" id="ARBA00041324"/>
    </source>
</evidence>
<reference evidence="11" key="1">
    <citation type="submission" date="2022-07" db="EMBL/GenBank/DDBJ databases">
        <title>Draft genome sequence of Zalerion maritima ATCC 34329, a (micro)plastics degrading marine fungus.</title>
        <authorList>
            <person name="Paco A."/>
            <person name="Goncalves M.F.M."/>
            <person name="Rocha-Santos T.A.P."/>
            <person name="Alves A."/>
        </authorList>
    </citation>
    <scope>NUCLEOTIDE SEQUENCE</scope>
    <source>
        <strain evidence="11">ATCC 34329</strain>
    </source>
</reference>
<dbReference type="GO" id="GO:0004644">
    <property type="term" value="F:phosphoribosylglycinamide formyltransferase activity"/>
    <property type="evidence" value="ECO:0007669"/>
    <property type="project" value="UniProtKB-EC"/>
</dbReference>
<keyword evidence="5" id="KW-0658">Purine biosynthesis</keyword>
<evidence type="ECO:0000256" key="5">
    <source>
        <dbReference type="ARBA" id="ARBA00022755"/>
    </source>
</evidence>
<name>A0AAD5RTT6_9PEZI</name>
<dbReference type="Pfam" id="PF00551">
    <property type="entry name" value="Formyl_trans_N"/>
    <property type="match status" value="1"/>
</dbReference>
<dbReference type="GO" id="GO:0006189">
    <property type="term" value="P:'de novo' IMP biosynthetic process"/>
    <property type="evidence" value="ECO:0007669"/>
    <property type="project" value="InterPro"/>
</dbReference>
<comment type="caution">
    <text evidence="11">The sequence shown here is derived from an EMBL/GenBank/DDBJ whole genome shotgun (WGS) entry which is preliminary data.</text>
</comment>
<comment type="similarity">
    <text evidence="6">Belongs to the GART family.</text>
</comment>
<keyword evidence="4" id="KW-0808">Transferase</keyword>
<evidence type="ECO:0000256" key="8">
    <source>
        <dbReference type="ARBA" id="ARBA00041682"/>
    </source>
</evidence>